<evidence type="ECO:0000313" key="2">
    <source>
        <dbReference type="Proteomes" id="UP000826195"/>
    </source>
</evidence>
<evidence type="ECO:0000313" key="1">
    <source>
        <dbReference type="EMBL" id="KAH0560251.1"/>
    </source>
</evidence>
<comment type="caution">
    <text evidence="1">The sequence shown here is derived from an EMBL/GenBank/DDBJ whole genome shotgun (WGS) entry which is preliminary data.</text>
</comment>
<reference evidence="1 2" key="1">
    <citation type="journal article" date="2021" name="J. Hered.">
        <title>A chromosome-level genome assembly of the parasitoid wasp, Cotesia glomerata (Hymenoptera: Braconidae).</title>
        <authorList>
            <person name="Pinto B.J."/>
            <person name="Weis J.J."/>
            <person name="Gamble T."/>
            <person name="Ode P.J."/>
            <person name="Paul R."/>
            <person name="Zaspel J.M."/>
        </authorList>
    </citation>
    <scope>NUCLEOTIDE SEQUENCE [LARGE SCALE GENOMIC DNA]</scope>
    <source>
        <strain evidence="1">CgM1</strain>
    </source>
</reference>
<gene>
    <name evidence="1" type="ORF">KQX54_002909</name>
</gene>
<dbReference type="Proteomes" id="UP000826195">
    <property type="component" value="Unassembled WGS sequence"/>
</dbReference>
<protein>
    <submittedName>
        <fullName evidence="1">Uncharacterized protein</fullName>
    </submittedName>
</protein>
<accession>A0AAV7IVE0</accession>
<dbReference type="AlphaFoldDB" id="A0AAV7IVE0"/>
<proteinExistence type="predicted"/>
<dbReference type="EMBL" id="JAHXZJ010000374">
    <property type="protein sequence ID" value="KAH0560251.1"/>
    <property type="molecule type" value="Genomic_DNA"/>
</dbReference>
<name>A0AAV7IVE0_COTGL</name>
<keyword evidence="2" id="KW-1185">Reference proteome</keyword>
<organism evidence="1 2">
    <name type="scientific">Cotesia glomerata</name>
    <name type="common">Lepidopteran parasitic wasp</name>
    <name type="synonym">Apanteles glomeratus</name>
    <dbReference type="NCBI Taxonomy" id="32391"/>
    <lineage>
        <taxon>Eukaryota</taxon>
        <taxon>Metazoa</taxon>
        <taxon>Ecdysozoa</taxon>
        <taxon>Arthropoda</taxon>
        <taxon>Hexapoda</taxon>
        <taxon>Insecta</taxon>
        <taxon>Pterygota</taxon>
        <taxon>Neoptera</taxon>
        <taxon>Endopterygota</taxon>
        <taxon>Hymenoptera</taxon>
        <taxon>Apocrita</taxon>
        <taxon>Ichneumonoidea</taxon>
        <taxon>Braconidae</taxon>
        <taxon>Microgastrinae</taxon>
        <taxon>Cotesia</taxon>
    </lineage>
</organism>
<sequence length="268" mass="30635">MGWGSLSETIKVRKELQFSGRESENKRVRDKIQWYAGHEISNIKDSIHFISTSSFVHLLKKLGFRIESGVWTSGVATLPGASTPRRQSDIGQCPDTSKKLTKQTKIQNAALENIETKATERLLAIRMKLKFTTGTNRPVSMASILSGSNLLRENPEKAYRVSKRLPFTETKIYVRLERNNSSFAEFHINVSVDNKSEAVFTGIETQNSLSGLSQAIDYHESMHRHTCVRYSFASFLLLLYFRTWSIKRDESTIGPRDRSSREYESVFR</sequence>